<reference evidence="1" key="1">
    <citation type="submission" date="2020-08" db="EMBL/GenBank/DDBJ databases">
        <title>Multicomponent nature underlies the extraordinary mechanical properties of spider dragline silk.</title>
        <authorList>
            <person name="Kono N."/>
            <person name="Nakamura H."/>
            <person name="Mori M."/>
            <person name="Yoshida Y."/>
            <person name="Ohtoshi R."/>
            <person name="Malay A.D."/>
            <person name="Moran D.A.P."/>
            <person name="Tomita M."/>
            <person name="Numata K."/>
            <person name="Arakawa K."/>
        </authorList>
    </citation>
    <scope>NUCLEOTIDE SEQUENCE</scope>
</reference>
<evidence type="ECO:0000313" key="2">
    <source>
        <dbReference type="Proteomes" id="UP000887159"/>
    </source>
</evidence>
<proteinExistence type="predicted"/>
<sequence length="208" mass="23216">MVLKANDRRTSCPCHDEFRGPGSDYVRQVASENINNNKMLTVLAYCESLINARQLTYVTESEAIKPISSSMFQDGEVRLVRVQTSTNELLHLIQRIYPLEIATSDGPQYLKSIKSIDHYEKSDQLNDTSILEHTPKFNAGRAATRDPSNSSLGRVIQFNGATRLFEVASLTEIPFLDFVLKYMAALNAFLLASQKLCNSTSSSSKVES</sequence>
<dbReference type="AlphaFoldDB" id="A0A8X7B9J5"/>
<protein>
    <submittedName>
        <fullName evidence="1">Uncharacterized protein</fullName>
    </submittedName>
</protein>
<comment type="caution">
    <text evidence="1">The sequence shown here is derived from an EMBL/GenBank/DDBJ whole genome shotgun (WGS) entry which is preliminary data.</text>
</comment>
<dbReference type="EMBL" id="BMAU01021362">
    <property type="protein sequence ID" value="GFY23104.1"/>
    <property type="molecule type" value="Genomic_DNA"/>
</dbReference>
<dbReference type="Proteomes" id="UP000887159">
    <property type="component" value="Unassembled WGS sequence"/>
</dbReference>
<name>A0A8X7B9J5_TRICX</name>
<gene>
    <name evidence="1" type="ORF">TNCV_3763441</name>
</gene>
<accession>A0A8X7B9J5</accession>
<evidence type="ECO:0000313" key="1">
    <source>
        <dbReference type="EMBL" id="GFY23104.1"/>
    </source>
</evidence>
<keyword evidence="2" id="KW-1185">Reference proteome</keyword>
<organism evidence="1 2">
    <name type="scientific">Trichonephila clavipes</name>
    <name type="common">Golden silk orbweaver</name>
    <name type="synonym">Nephila clavipes</name>
    <dbReference type="NCBI Taxonomy" id="2585209"/>
    <lineage>
        <taxon>Eukaryota</taxon>
        <taxon>Metazoa</taxon>
        <taxon>Ecdysozoa</taxon>
        <taxon>Arthropoda</taxon>
        <taxon>Chelicerata</taxon>
        <taxon>Arachnida</taxon>
        <taxon>Araneae</taxon>
        <taxon>Araneomorphae</taxon>
        <taxon>Entelegynae</taxon>
        <taxon>Araneoidea</taxon>
        <taxon>Nephilidae</taxon>
        <taxon>Trichonephila</taxon>
    </lineage>
</organism>